<feature type="domain" description="FAD-binding PCMH-type" evidence="4">
    <location>
        <begin position="179"/>
        <end position="358"/>
    </location>
</feature>
<evidence type="ECO:0000256" key="2">
    <source>
        <dbReference type="ARBA" id="ARBA00023002"/>
    </source>
</evidence>
<accession>A0A7C8MJY7</accession>
<evidence type="ECO:0000259" key="4">
    <source>
        <dbReference type="PROSITE" id="PS51387"/>
    </source>
</evidence>
<reference evidence="5 6" key="1">
    <citation type="submission" date="2019-12" db="EMBL/GenBank/DDBJ databases">
        <title>Draft genome sequence of the ascomycete Xylaria multiplex DSM 110363.</title>
        <authorList>
            <person name="Buettner E."/>
            <person name="Kellner H."/>
        </authorList>
    </citation>
    <scope>NUCLEOTIDE SEQUENCE [LARGE SCALE GENOMIC DNA]</scope>
    <source>
        <strain evidence="5 6">DSM 110363</strain>
    </source>
</reference>
<dbReference type="Proteomes" id="UP000481858">
    <property type="component" value="Unassembled WGS sequence"/>
</dbReference>
<dbReference type="InterPro" id="IPR012951">
    <property type="entry name" value="BBE"/>
</dbReference>
<evidence type="ECO:0000313" key="5">
    <source>
        <dbReference type="EMBL" id="KAF2963211.1"/>
    </source>
</evidence>
<gene>
    <name evidence="5" type="ORF">GQX73_g10356</name>
</gene>
<dbReference type="Pfam" id="PF01565">
    <property type="entry name" value="FAD_binding_4"/>
    <property type="match status" value="1"/>
</dbReference>
<keyword evidence="2" id="KW-0560">Oxidoreductase</keyword>
<dbReference type="InterPro" id="IPR016166">
    <property type="entry name" value="FAD-bd_PCMH"/>
</dbReference>
<sequence length="650" mass="70646">MAVLSRTLLLASAVAGLASAQTILSNGQVVAADENTVPVAAESVKDELVLTDDILAELTSLKLSNISLFSFPENLNSTENDRRSLFTGCKTFPGDNLWPLQSVWKVFNLLTGGALIKTVPIGSVCYTNSEHYDADKCQDLLDHWTESITHADDPTSVMSPLFQGKTCMPQNGDDGTCELGGFPSYAVNISTVAQIQLAINFARNTNVRLIVKNTGHDFLGKSAGAGALSIWTHNLKTIEYVEHHNSCGYTGPAMKLGAGVEVGELYAAADKYGVAAVGGECKGVGVVGGYIQGGGHSPHSSLYGMGADQVLSIDIVLPNGRFITADKNHNSDIFWAVRGGGGSTFGVVTSMTVKVHPKTVYSGLTFYVTSGNDSLANVTTPAFIAALEAYWRRFPDYAAAEGHYGYSSVYPRFDGQAGYTWQFHPWLAPGVKLADFKETIAPLLAEWEAVGFTVEPEFWEYDNFLQPWQSHFPTETVANSNLRTGSRLIPAKNWEDPAMLNKTIATLEEVMQSSALIMYNMVGKEQAGVDNAVNPAWRENLFYIIVGSGWTDDSTAAEIEAANKAITYNAGAKLRSISEGAGSYLNEADIAEPNFQQSFWGTNYDRLLSIKNQVDPWDTFWAPTAVGSEGWYITRQESWLETQNGRLCRK</sequence>
<evidence type="ECO:0000313" key="6">
    <source>
        <dbReference type="Proteomes" id="UP000481858"/>
    </source>
</evidence>
<feature type="chain" id="PRO_5028867205" description="FAD-binding PCMH-type domain-containing protein" evidence="3">
    <location>
        <begin position="21"/>
        <end position="650"/>
    </location>
</feature>
<dbReference type="InterPro" id="IPR006094">
    <property type="entry name" value="Oxid_FAD_bind_N"/>
</dbReference>
<keyword evidence="6" id="KW-1185">Reference proteome</keyword>
<dbReference type="SUPFAM" id="SSF56176">
    <property type="entry name" value="FAD-binding/transporter-associated domain-like"/>
    <property type="match status" value="1"/>
</dbReference>
<dbReference type="PROSITE" id="PS51387">
    <property type="entry name" value="FAD_PCMH"/>
    <property type="match status" value="1"/>
</dbReference>
<feature type="signal peptide" evidence="3">
    <location>
        <begin position="1"/>
        <end position="20"/>
    </location>
</feature>
<evidence type="ECO:0000256" key="3">
    <source>
        <dbReference type="SAM" id="SignalP"/>
    </source>
</evidence>
<dbReference type="Gene3D" id="3.30.465.10">
    <property type="match status" value="2"/>
</dbReference>
<keyword evidence="3" id="KW-0732">Signal</keyword>
<organism evidence="5 6">
    <name type="scientific">Xylaria multiplex</name>
    <dbReference type="NCBI Taxonomy" id="323545"/>
    <lineage>
        <taxon>Eukaryota</taxon>
        <taxon>Fungi</taxon>
        <taxon>Dikarya</taxon>
        <taxon>Ascomycota</taxon>
        <taxon>Pezizomycotina</taxon>
        <taxon>Sordariomycetes</taxon>
        <taxon>Xylariomycetidae</taxon>
        <taxon>Xylariales</taxon>
        <taxon>Xylariaceae</taxon>
        <taxon>Xylaria</taxon>
    </lineage>
</organism>
<comment type="caution">
    <text evidence="5">The sequence shown here is derived from an EMBL/GenBank/DDBJ whole genome shotgun (WGS) entry which is preliminary data.</text>
</comment>
<dbReference type="AlphaFoldDB" id="A0A7C8MJY7"/>
<dbReference type="InterPro" id="IPR050432">
    <property type="entry name" value="FAD-linked_Oxidoreductases_BP"/>
</dbReference>
<dbReference type="Pfam" id="PF08031">
    <property type="entry name" value="BBE"/>
    <property type="match status" value="1"/>
</dbReference>
<name>A0A7C8MJY7_9PEZI</name>
<comment type="similarity">
    <text evidence="1">Belongs to the oxygen-dependent FAD-linked oxidoreductase family.</text>
</comment>
<dbReference type="InterPro" id="IPR036318">
    <property type="entry name" value="FAD-bd_PCMH-like_sf"/>
</dbReference>
<dbReference type="EMBL" id="WUBL01000223">
    <property type="protein sequence ID" value="KAF2963211.1"/>
    <property type="molecule type" value="Genomic_DNA"/>
</dbReference>
<proteinExistence type="inferred from homology"/>
<dbReference type="GO" id="GO:0071949">
    <property type="term" value="F:FAD binding"/>
    <property type="evidence" value="ECO:0007669"/>
    <property type="project" value="InterPro"/>
</dbReference>
<dbReference type="InParanoid" id="A0A7C8MJY7"/>
<evidence type="ECO:0000256" key="1">
    <source>
        <dbReference type="ARBA" id="ARBA00005466"/>
    </source>
</evidence>
<protein>
    <recommendedName>
        <fullName evidence="4">FAD-binding PCMH-type domain-containing protein</fullName>
    </recommendedName>
</protein>
<dbReference type="PANTHER" id="PTHR13878">
    <property type="entry name" value="GULONOLACTONE OXIDASE"/>
    <property type="match status" value="1"/>
</dbReference>
<dbReference type="PANTHER" id="PTHR13878:SF91">
    <property type="entry name" value="FAD BINDING DOMAIN PROTEIN (AFU_ORTHOLOGUE AFUA_6G12070)-RELATED"/>
    <property type="match status" value="1"/>
</dbReference>
<dbReference type="InterPro" id="IPR016169">
    <property type="entry name" value="FAD-bd_PCMH_sub2"/>
</dbReference>
<dbReference type="OrthoDB" id="9983560at2759"/>
<dbReference type="GO" id="GO:0016491">
    <property type="term" value="F:oxidoreductase activity"/>
    <property type="evidence" value="ECO:0007669"/>
    <property type="project" value="UniProtKB-KW"/>
</dbReference>